<evidence type="ECO:0000256" key="2">
    <source>
        <dbReference type="ARBA" id="ARBA00022448"/>
    </source>
</evidence>
<comment type="subcellular location">
    <subcellularLocation>
        <location evidence="1 9">Cell inner membrane</location>
        <topology evidence="1 9">Multi-pass membrane protein</topology>
    </subcellularLocation>
</comment>
<feature type="transmembrane region" description="Helical" evidence="9">
    <location>
        <begin position="20"/>
        <end position="40"/>
    </location>
</feature>
<reference evidence="11 13" key="2">
    <citation type="submission" date="2015-09" db="EMBL/GenBank/DDBJ databases">
        <authorList>
            <person name="Rodrigo-Torres L."/>
            <person name="Arahal D.R."/>
        </authorList>
    </citation>
    <scope>NUCLEOTIDE SEQUENCE [LARGE SCALE GENOMIC DNA]</scope>
    <source>
        <strain evidence="11 13">CECT 5118</strain>
    </source>
</reference>
<dbReference type="PANTHER" id="PTHR35011">
    <property type="entry name" value="2,3-DIKETO-L-GULONATE TRAP TRANSPORTER SMALL PERMEASE PROTEIN YIAM"/>
    <property type="match status" value="1"/>
</dbReference>
<dbReference type="Proteomes" id="UP000051086">
    <property type="component" value="Unassembled WGS sequence"/>
</dbReference>
<evidence type="ECO:0000256" key="7">
    <source>
        <dbReference type="ARBA" id="ARBA00023136"/>
    </source>
</evidence>
<proteinExistence type="inferred from homology"/>
<keyword evidence="2 9" id="KW-0813">Transport</keyword>
<evidence type="ECO:0000256" key="5">
    <source>
        <dbReference type="ARBA" id="ARBA00022692"/>
    </source>
</evidence>
<organism evidence="12 14">
    <name type="scientific">Thalassovita autumnalis</name>
    <dbReference type="NCBI Taxonomy" id="2072972"/>
    <lineage>
        <taxon>Bacteria</taxon>
        <taxon>Pseudomonadati</taxon>
        <taxon>Pseudomonadota</taxon>
        <taxon>Alphaproteobacteria</taxon>
        <taxon>Rhodobacterales</taxon>
        <taxon>Roseobacteraceae</taxon>
        <taxon>Thalassovita</taxon>
    </lineage>
</organism>
<evidence type="ECO:0000259" key="10">
    <source>
        <dbReference type="Pfam" id="PF04290"/>
    </source>
</evidence>
<evidence type="ECO:0000313" key="13">
    <source>
        <dbReference type="Proteomes" id="UP000051086"/>
    </source>
</evidence>
<feature type="transmembrane region" description="Helical" evidence="9">
    <location>
        <begin position="91"/>
        <end position="112"/>
    </location>
</feature>
<evidence type="ECO:0000256" key="3">
    <source>
        <dbReference type="ARBA" id="ARBA00022475"/>
    </source>
</evidence>
<keyword evidence="3" id="KW-1003">Cell membrane</keyword>
<keyword evidence="7 9" id="KW-0472">Membrane</keyword>
<feature type="transmembrane region" description="Helical" evidence="9">
    <location>
        <begin position="132"/>
        <end position="153"/>
    </location>
</feature>
<dbReference type="GO" id="GO:0015740">
    <property type="term" value="P:C4-dicarboxylate transport"/>
    <property type="evidence" value="ECO:0007669"/>
    <property type="project" value="TreeGrafter"/>
</dbReference>
<keyword evidence="6 9" id="KW-1133">Transmembrane helix</keyword>
<dbReference type="RefSeq" id="WP_058244364.1">
    <property type="nucleotide sequence ID" value="NZ_CYSB01000047.1"/>
</dbReference>
<evidence type="ECO:0000256" key="1">
    <source>
        <dbReference type="ARBA" id="ARBA00004429"/>
    </source>
</evidence>
<evidence type="ECO:0000313" key="14">
    <source>
        <dbReference type="Proteomes" id="UP000051887"/>
    </source>
</evidence>
<keyword evidence="13" id="KW-1185">Reference proteome</keyword>
<dbReference type="OrthoDB" id="4964541at2"/>
<dbReference type="AlphaFoldDB" id="A0A0P1FWA0"/>
<dbReference type="PANTHER" id="PTHR35011:SF2">
    <property type="entry name" value="2,3-DIKETO-L-GULONATE TRAP TRANSPORTER SMALL PERMEASE PROTEIN YIAM"/>
    <property type="match status" value="1"/>
</dbReference>
<evidence type="ECO:0000313" key="12">
    <source>
        <dbReference type="EMBL" id="CUH73205.1"/>
    </source>
</evidence>
<comment type="function">
    <text evidence="9">Part of the tripartite ATP-independent periplasmic (TRAP) transport system.</text>
</comment>
<comment type="similarity">
    <text evidence="8 9">Belongs to the TRAP transporter small permease family.</text>
</comment>
<evidence type="ECO:0000256" key="4">
    <source>
        <dbReference type="ARBA" id="ARBA00022519"/>
    </source>
</evidence>
<sequence>MLSETAGRLSAGINRVTEAVLALLIAALVLDVWIGVIDRYYFHWQLPWPEVLARYLMIWAALLAVAAAIARREHIGLSAVLLALPPRGRQLLLIVMDLMALALFLYVFWFGLSFAESGAKRQAMILGATLKPFYAAIPAAALLCSVQILLVMLRDQGRHLESHTQELGTDV</sequence>
<evidence type="ECO:0000256" key="8">
    <source>
        <dbReference type="ARBA" id="ARBA00038436"/>
    </source>
</evidence>
<keyword evidence="5 9" id="KW-0812">Transmembrane</keyword>
<feature type="transmembrane region" description="Helical" evidence="9">
    <location>
        <begin position="52"/>
        <end position="70"/>
    </location>
</feature>
<gene>
    <name evidence="11" type="ORF">TL5118_04135</name>
    <name evidence="12" type="ORF">TL5120_03012</name>
</gene>
<protein>
    <recommendedName>
        <fullName evidence="9">TRAP transporter small permease protein</fullName>
    </recommendedName>
</protein>
<dbReference type="InterPro" id="IPR055348">
    <property type="entry name" value="DctQ"/>
</dbReference>
<dbReference type="Proteomes" id="UP000051887">
    <property type="component" value="Unassembled WGS sequence"/>
</dbReference>
<dbReference type="GO" id="GO:0005886">
    <property type="term" value="C:plasma membrane"/>
    <property type="evidence" value="ECO:0007669"/>
    <property type="project" value="UniProtKB-SubCell"/>
</dbReference>
<comment type="subunit">
    <text evidence="9">The complex comprises the extracytoplasmic solute receptor protein and the two transmembrane proteins.</text>
</comment>
<dbReference type="Pfam" id="PF04290">
    <property type="entry name" value="DctQ"/>
    <property type="match status" value="1"/>
</dbReference>
<reference evidence="12 14" key="1">
    <citation type="submission" date="2015-09" db="EMBL/GenBank/DDBJ databases">
        <authorList>
            <consortium name="Swine Surveillance"/>
        </authorList>
    </citation>
    <scope>NUCLEOTIDE SEQUENCE [LARGE SCALE GENOMIC DNA]</scope>
    <source>
        <strain evidence="12 14">5120</strain>
    </source>
</reference>
<evidence type="ECO:0000313" key="11">
    <source>
        <dbReference type="EMBL" id="CUH70160.1"/>
    </source>
</evidence>
<evidence type="ECO:0000256" key="6">
    <source>
        <dbReference type="ARBA" id="ARBA00022989"/>
    </source>
</evidence>
<accession>A0A0P1FWA0</accession>
<feature type="domain" description="Tripartite ATP-independent periplasmic transporters DctQ component" evidence="10">
    <location>
        <begin position="32"/>
        <end position="155"/>
    </location>
</feature>
<dbReference type="EMBL" id="CYSB01000047">
    <property type="protein sequence ID" value="CUH70160.1"/>
    <property type="molecule type" value="Genomic_DNA"/>
</dbReference>
<evidence type="ECO:0000256" key="9">
    <source>
        <dbReference type="RuleBase" id="RU369079"/>
    </source>
</evidence>
<keyword evidence="4 9" id="KW-0997">Cell inner membrane</keyword>
<dbReference type="EMBL" id="CYSC01000037">
    <property type="protein sequence ID" value="CUH73205.1"/>
    <property type="molecule type" value="Genomic_DNA"/>
</dbReference>
<dbReference type="InterPro" id="IPR007387">
    <property type="entry name" value="TRAP_DctQ"/>
</dbReference>
<dbReference type="GO" id="GO:0022857">
    <property type="term" value="F:transmembrane transporter activity"/>
    <property type="evidence" value="ECO:0007669"/>
    <property type="project" value="UniProtKB-UniRule"/>
</dbReference>
<name>A0A0P1FWA0_9RHOB</name>